<feature type="domain" description="Histidine kinase" evidence="13">
    <location>
        <begin position="166"/>
        <end position="378"/>
    </location>
</feature>
<keyword evidence="8 11" id="KW-1133">Transmembrane helix</keyword>
<dbReference type="Proteomes" id="UP000199155">
    <property type="component" value="Unassembled WGS sequence"/>
</dbReference>
<feature type="signal peptide" evidence="12">
    <location>
        <begin position="1"/>
        <end position="20"/>
    </location>
</feature>
<evidence type="ECO:0000256" key="6">
    <source>
        <dbReference type="ARBA" id="ARBA00022692"/>
    </source>
</evidence>
<feature type="chain" id="PRO_5039494209" description="histidine kinase" evidence="12">
    <location>
        <begin position="21"/>
        <end position="379"/>
    </location>
</feature>
<evidence type="ECO:0000259" key="13">
    <source>
        <dbReference type="PROSITE" id="PS50109"/>
    </source>
</evidence>
<evidence type="ECO:0000256" key="11">
    <source>
        <dbReference type="SAM" id="Phobius"/>
    </source>
</evidence>
<evidence type="ECO:0000313" key="16">
    <source>
        <dbReference type="Proteomes" id="UP000199155"/>
    </source>
</evidence>
<comment type="subcellular location">
    <subcellularLocation>
        <location evidence="2">Cell membrane</location>
    </subcellularLocation>
</comment>
<evidence type="ECO:0000256" key="12">
    <source>
        <dbReference type="SAM" id="SignalP"/>
    </source>
</evidence>
<dbReference type="EC" id="2.7.13.3" evidence="3"/>
<evidence type="ECO:0000256" key="9">
    <source>
        <dbReference type="ARBA" id="ARBA00023012"/>
    </source>
</evidence>
<dbReference type="PROSITE" id="PS50885">
    <property type="entry name" value="HAMP"/>
    <property type="match status" value="1"/>
</dbReference>
<comment type="catalytic activity">
    <reaction evidence="1">
        <text>ATP + protein L-histidine = ADP + protein N-phospho-L-histidine.</text>
        <dbReference type="EC" id="2.7.13.3"/>
    </reaction>
</comment>
<dbReference type="InterPro" id="IPR004358">
    <property type="entry name" value="Sig_transdc_His_kin-like_C"/>
</dbReference>
<dbReference type="SMART" id="SM00387">
    <property type="entry name" value="HATPase_c"/>
    <property type="match status" value="1"/>
</dbReference>
<dbReference type="Gene3D" id="6.10.340.10">
    <property type="match status" value="1"/>
</dbReference>
<evidence type="ECO:0000256" key="3">
    <source>
        <dbReference type="ARBA" id="ARBA00012438"/>
    </source>
</evidence>
<dbReference type="Gene3D" id="3.30.565.10">
    <property type="entry name" value="Histidine kinase-like ATPase, C-terminal domain"/>
    <property type="match status" value="1"/>
</dbReference>
<name>A0A1G9HUC1_9ACTN</name>
<dbReference type="GO" id="GO:0005886">
    <property type="term" value="C:plasma membrane"/>
    <property type="evidence" value="ECO:0007669"/>
    <property type="project" value="UniProtKB-SubCell"/>
</dbReference>
<dbReference type="GO" id="GO:0000155">
    <property type="term" value="F:phosphorelay sensor kinase activity"/>
    <property type="evidence" value="ECO:0007669"/>
    <property type="project" value="InterPro"/>
</dbReference>
<keyword evidence="7 15" id="KW-0418">Kinase</keyword>
<dbReference type="PANTHER" id="PTHR45436">
    <property type="entry name" value="SENSOR HISTIDINE KINASE YKOH"/>
    <property type="match status" value="1"/>
</dbReference>
<dbReference type="SMART" id="SM00304">
    <property type="entry name" value="HAMP"/>
    <property type="match status" value="1"/>
</dbReference>
<evidence type="ECO:0000256" key="10">
    <source>
        <dbReference type="ARBA" id="ARBA00023136"/>
    </source>
</evidence>
<feature type="transmembrane region" description="Helical" evidence="11">
    <location>
        <begin position="12"/>
        <end position="34"/>
    </location>
</feature>
<dbReference type="SMART" id="SM00388">
    <property type="entry name" value="HisKA"/>
    <property type="match status" value="1"/>
</dbReference>
<evidence type="ECO:0000256" key="2">
    <source>
        <dbReference type="ARBA" id="ARBA00004236"/>
    </source>
</evidence>
<dbReference type="Pfam" id="PF00672">
    <property type="entry name" value="HAMP"/>
    <property type="match status" value="1"/>
</dbReference>
<evidence type="ECO:0000313" key="15">
    <source>
        <dbReference type="EMBL" id="SDL16442.1"/>
    </source>
</evidence>
<accession>A0A1G9HUC1</accession>
<dbReference type="InterPro" id="IPR003660">
    <property type="entry name" value="HAMP_dom"/>
</dbReference>
<keyword evidence="5" id="KW-0808">Transferase</keyword>
<keyword evidence="10 11" id="KW-0472">Membrane</keyword>
<dbReference type="SUPFAM" id="SSF47384">
    <property type="entry name" value="Homodimeric domain of signal transducing histidine kinase"/>
    <property type="match status" value="1"/>
</dbReference>
<evidence type="ECO:0000256" key="1">
    <source>
        <dbReference type="ARBA" id="ARBA00000085"/>
    </source>
</evidence>
<evidence type="ECO:0000256" key="7">
    <source>
        <dbReference type="ARBA" id="ARBA00022777"/>
    </source>
</evidence>
<gene>
    <name evidence="15" type="ORF">SAMN05421806_12040</name>
</gene>
<keyword evidence="12" id="KW-0732">Signal</keyword>
<organism evidence="15 16">
    <name type="scientific">Streptomyces indicus</name>
    <dbReference type="NCBI Taxonomy" id="417292"/>
    <lineage>
        <taxon>Bacteria</taxon>
        <taxon>Bacillati</taxon>
        <taxon>Actinomycetota</taxon>
        <taxon>Actinomycetes</taxon>
        <taxon>Kitasatosporales</taxon>
        <taxon>Streptomycetaceae</taxon>
        <taxon>Streptomyces</taxon>
    </lineage>
</organism>
<dbReference type="PROSITE" id="PS50109">
    <property type="entry name" value="HIS_KIN"/>
    <property type="match status" value="1"/>
</dbReference>
<feature type="transmembrane region" description="Helical" evidence="11">
    <location>
        <begin position="81"/>
        <end position="103"/>
    </location>
</feature>
<keyword evidence="4" id="KW-0597">Phosphoprotein</keyword>
<evidence type="ECO:0000256" key="8">
    <source>
        <dbReference type="ARBA" id="ARBA00022989"/>
    </source>
</evidence>
<dbReference type="InterPro" id="IPR036890">
    <property type="entry name" value="HATPase_C_sf"/>
</dbReference>
<dbReference type="Pfam" id="PF02518">
    <property type="entry name" value="HATPase_c"/>
    <property type="match status" value="1"/>
</dbReference>
<dbReference type="SUPFAM" id="SSF55874">
    <property type="entry name" value="ATPase domain of HSP90 chaperone/DNA topoisomerase II/histidine kinase"/>
    <property type="match status" value="1"/>
</dbReference>
<reference evidence="15 16" key="1">
    <citation type="submission" date="2016-10" db="EMBL/GenBank/DDBJ databases">
        <authorList>
            <person name="de Groot N.N."/>
        </authorList>
    </citation>
    <scope>NUCLEOTIDE SEQUENCE [LARGE SCALE GENOMIC DNA]</scope>
    <source>
        <strain evidence="15 16">CGMCC 4.5727</strain>
    </source>
</reference>
<protein>
    <recommendedName>
        <fullName evidence="3">histidine kinase</fullName>
        <ecNumber evidence="3">2.7.13.3</ecNumber>
    </recommendedName>
</protein>
<keyword evidence="6 11" id="KW-0812">Transmembrane</keyword>
<dbReference type="AlphaFoldDB" id="A0A1G9HUC1"/>
<evidence type="ECO:0000256" key="4">
    <source>
        <dbReference type="ARBA" id="ARBA00022553"/>
    </source>
</evidence>
<dbReference type="STRING" id="417292.SAMN05421806_12040"/>
<dbReference type="CDD" id="cd00082">
    <property type="entry name" value="HisKA"/>
    <property type="match status" value="1"/>
</dbReference>
<dbReference type="InterPro" id="IPR050428">
    <property type="entry name" value="TCS_sensor_his_kinase"/>
</dbReference>
<dbReference type="InterPro" id="IPR003661">
    <property type="entry name" value="HisK_dim/P_dom"/>
</dbReference>
<proteinExistence type="predicted"/>
<dbReference type="InterPro" id="IPR003594">
    <property type="entry name" value="HATPase_dom"/>
</dbReference>
<dbReference type="Gene3D" id="1.10.287.130">
    <property type="match status" value="1"/>
</dbReference>
<evidence type="ECO:0000259" key="14">
    <source>
        <dbReference type="PROSITE" id="PS50885"/>
    </source>
</evidence>
<dbReference type="PANTHER" id="PTHR45436:SF5">
    <property type="entry name" value="SENSOR HISTIDINE KINASE TRCS"/>
    <property type="match status" value="1"/>
</dbReference>
<dbReference type="InterPro" id="IPR036097">
    <property type="entry name" value="HisK_dim/P_sf"/>
</dbReference>
<sequence length="379" mass="39804">MKRSLSIHARLFLGFASALAVCAALMVAIIYGGMRFLPSYGFSDTVIVDPSDVTDVLPGKRLPASGGHADISSKEDVWNTVLLISVGGVLVVGALGLTAGWFLSKRLLAPLHTINEAARKAAAGNLSDRIGATGPPDELHQLADTFDEMLARLEESFAAHQRFAANASHELLTPLATTRAALQVAGDSPAPEELAELLPMLRETNDRNIAVVRALLDLASADQALFDTGPVDVSALARGVAEECGPRAAAAGLTLDSDIEPSCASPGNTTLLRQLLLNLLDNALTHNVPGGSAHLSVSGTERVTVEVTNTGPHLEQAQVDRLFEPFYRAAPRITSDRSGHGLGLALVRSITLAHHGTLTATALPTGGLTLRVELPRTAR</sequence>
<keyword evidence="16" id="KW-1185">Reference proteome</keyword>
<evidence type="ECO:0000256" key="5">
    <source>
        <dbReference type="ARBA" id="ARBA00022679"/>
    </source>
</evidence>
<dbReference type="InterPro" id="IPR005467">
    <property type="entry name" value="His_kinase_dom"/>
</dbReference>
<dbReference type="EMBL" id="FNFF01000020">
    <property type="protein sequence ID" value="SDL16442.1"/>
    <property type="molecule type" value="Genomic_DNA"/>
</dbReference>
<dbReference type="CDD" id="cd06225">
    <property type="entry name" value="HAMP"/>
    <property type="match status" value="1"/>
</dbReference>
<dbReference type="RefSeq" id="WP_245769671.1">
    <property type="nucleotide sequence ID" value="NZ_FNFF01000020.1"/>
</dbReference>
<dbReference type="PRINTS" id="PR00344">
    <property type="entry name" value="BCTRLSENSOR"/>
</dbReference>
<dbReference type="SUPFAM" id="SSF158472">
    <property type="entry name" value="HAMP domain-like"/>
    <property type="match status" value="1"/>
</dbReference>
<keyword evidence="9" id="KW-0902">Two-component regulatory system</keyword>
<dbReference type="Pfam" id="PF00512">
    <property type="entry name" value="HisKA"/>
    <property type="match status" value="1"/>
</dbReference>
<feature type="domain" description="HAMP" evidence="14">
    <location>
        <begin position="105"/>
        <end position="158"/>
    </location>
</feature>